<sequence>MLSQNALLQRFVATGTLASAARALRGPHLAFTVRPGAARAINELQIFEPTRRENEIGQLLPETLGEERLTLQEQRLQIGSQELVLVEPADVDAVMDMYIHRGQMDRDPYWSRPWPSAVALAKLILQQPSIVAGRRVCEVGAGLGIASIAAVLAGAKEVVMTDREPLALECALRSAAASGITSVADFKDTTFSKSSRAQVRGELLDWTEPYLGPKFDVVLACDVLYEDFSVEPVGELLPQILSCSGCVLLADPSERTRHNREYFVDMMQSLKRPMLLEECTQIEEVMDGKSYSIELMKFHFKEGSESVGVKRLLT</sequence>
<proteinExistence type="predicted"/>
<dbReference type="OrthoDB" id="413520at2759"/>
<dbReference type="eggNOG" id="ENOG502QUSY">
    <property type="taxonomic scope" value="Eukaryota"/>
</dbReference>
<dbReference type="InterPro" id="IPR029063">
    <property type="entry name" value="SAM-dependent_MTases_sf"/>
</dbReference>
<dbReference type="GO" id="GO:0032259">
    <property type="term" value="P:methylation"/>
    <property type="evidence" value="ECO:0007669"/>
    <property type="project" value="UniProtKB-KW"/>
</dbReference>
<dbReference type="PANTHER" id="PTHR14614:SF132">
    <property type="entry name" value="PROTEIN-LYSINE METHYLTRANSFERASE C42C1.13"/>
    <property type="match status" value="1"/>
</dbReference>
<accession>I0YZT9</accession>
<keyword evidence="1" id="KW-0489">Methyltransferase</keyword>
<evidence type="ECO:0000313" key="1">
    <source>
        <dbReference type="EMBL" id="EIE23908.1"/>
    </source>
</evidence>
<protein>
    <submittedName>
        <fullName evidence="1">S-adenosyl-L-methionine-dependent methyltransferase</fullName>
    </submittedName>
</protein>
<dbReference type="SUPFAM" id="SSF53335">
    <property type="entry name" value="S-adenosyl-L-methionine-dependent methyltransferases"/>
    <property type="match status" value="1"/>
</dbReference>
<keyword evidence="2" id="KW-1185">Reference proteome</keyword>
<evidence type="ECO:0000313" key="2">
    <source>
        <dbReference type="Proteomes" id="UP000007264"/>
    </source>
</evidence>
<dbReference type="GeneID" id="17041906"/>
<organism evidence="1 2">
    <name type="scientific">Coccomyxa subellipsoidea (strain C-169)</name>
    <name type="common">Green microalga</name>
    <dbReference type="NCBI Taxonomy" id="574566"/>
    <lineage>
        <taxon>Eukaryota</taxon>
        <taxon>Viridiplantae</taxon>
        <taxon>Chlorophyta</taxon>
        <taxon>core chlorophytes</taxon>
        <taxon>Trebouxiophyceae</taxon>
        <taxon>Trebouxiophyceae incertae sedis</taxon>
        <taxon>Coccomyxaceae</taxon>
        <taxon>Coccomyxa</taxon>
        <taxon>Coccomyxa subellipsoidea</taxon>
    </lineage>
</organism>
<dbReference type="KEGG" id="csl:COCSUDRAFT_53154"/>
<dbReference type="Proteomes" id="UP000007264">
    <property type="component" value="Unassembled WGS sequence"/>
</dbReference>
<dbReference type="EMBL" id="AGSI01000006">
    <property type="protein sequence ID" value="EIE23908.1"/>
    <property type="molecule type" value="Genomic_DNA"/>
</dbReference>
<reference evidence="1 2" key="1">
    <citation type="journal article" date="2012" name="Genome Biol.">
        <title>The genome of the polar eukaryotic microalga coccomyxa subellipsoidea reveals traits of cold adaptation.</title>
        <authorList>
            <person name="Blanc G."/>
            <person name="Agarkova I."/>
            <person name="Grimwood J."/>
            <person name="Kuo A."/>
            <person name="Brueggeman A."/>
            <person name="Dunigan D."/>
            <person name="Gurnon J."/>
            <person name="Ladunga I."/>
            <person name="Lindquist E."/>
            <person name="Lucas S."/>
            <person name="Pangilinan J."/>
            <person name="Proschold T."/>
            <person name="Salamov A."/>
            <person name="Schmutz J."/>
            <person name="Weeks D."/>
            <person name="Yamada T."/>
            <person name="Claverie J.M."/>
            <person name="Grigoriev I."/>
            <person name="Van Etten J."/>
            <person name="Lomsadze A."/>
            <person name="Borodovsky M."/>
        </authorList>
    </citation>
    <scope>NUCLEOTIDE SEQUENCE [LARGE SCALE GENOMIC DNA]</scope>
    <source>
        <strain evidence="1 2">C-169</strain>
    </source>
</reference>
<dbReference type="Gene3D" id="3.40.50.150">
    <property type="entry name" value="Vaccinia Virus protein VP39"/>
    <property type="match status" value="1"/>
</dbReference>
<dbReference type="InterPro" id="IPR019410">
    <property type="entry name" value="Methyltransf_16"/>
</dbReference>
<dbReference type="AlphaFoldDB" id="I0YZT9"/>
<dbReference type="RefSeq" id="XP_005648452.1">
    <property type="nucleotide sequence ID" value="XM_005648395.1"/>
</dbReference>
<dbReference type="Pfam" id="PF10294">
    <property type="entry name" value="Methyltransf_16"/>
    <property type="match status" value="1"/>
</dbReference>
<gene>
    <name evidence="1" type="ORF">COCSUDRAFT_53154</name>
</gene>
<keyword evidence="1" id="KW-0808">Transferase</keyword>
<dbReference type="CDD" id="cd02440">
    <property type="entry name" value="AdoMet_MTases"/>
    <property type="match status" value="1"/>
</dbReference>
<comment type="caution">
    <text evidence="1">The sequence shown here is derived from an EMBL/GenBank/DDBJ whole genome shotgun (WGS) entry which is preliminary data.</text>
</comment>
<dbReference type="STRING" id="574566.I0YZT9"/>
<name>I0YZT9_COCSC</name>
<dbReference type="PANTHER" id="PTHR14614">
    <property type="entry name" value="HEPATOCELLULAR CARCINOMA-ASSOCIATED ANTIGEN"/>
    <property type="match status" value="1"/>
</dbReference>
<dbReference type="GO" id="GO:0008168">
    <property type="term" value="F:methyltransferase activity"/>
    <property type="evidence" value="ECO:0007669"/>
    <property type="project" value="UniProtKB-KW"/>
</dbReference>